<comment type="similarity">
    <text evidence="10">Belongs to the PRA-PH family.</text>
</comment>
<evidence type="ECO:0000256" key="6">
    <source>
        <dbReference type="ARBA" id="ARBA00022741"/>
    </source>
</evidence>
<dbReference type="Gene3D" id="1.10.287.1080">
    <property type="entry name" value="MazG-like"/>
    <property type="match status" value="1"/>
</dbReference>
<comment type="catalytic activity">
    <reaction evidence="1 10">
        <text>1-(5-phospho-beta-D-ribosyl)-ATP + H2O = 1-(5-phospho-beta-D-ribosyl)-5'-AMP + diphosphate + H(+)</text>
        <dbReference type="Rhea" id="RHEA:22828"/>
        <dbReference type="ChEBI" id="CHEBI:15377"/>
        <dbReference type="ChEBI" id="CHEBI:15378"/>
        <dbReference type="ChEBI" id="CHEBI:33019"/>
        <dbReference type="ChEBI" id="CHEBI:59457"/>
        <dbReference type="ChEBI" id="CHEBI:73183"/>
        <dbReference type="EC" id="3.6.1.31"/>
    </reaction>
</comment>
<keyword evidence="5 10" id="KW-0028">Amino-acid biosynthesis</keyword>
<dbReference type="Pfam" id="PF01503">
    <property type="entry name" value="PRA-PH"/>
    <property type="match status" value="1"/>
</dbReference>
<dbReference type="AlphaFoldDB" id="A0A938X8J5"/>
<accession>A0A938X8J5</accession>
<dbReference type="InterPro" id="IPR021130">
    <property type="entry name" value="PRib-ATP_PPHydrolase-like"/>
</dbReference>
<evidence type="ECO:0000256" key="2">
    <source>
        <dbReference type="ARBA" id="ARBA00004496"/>
    </source>
</evidence>
<dbReference type="GO" id="GO:0005524">
    <property type="term" value="F:ATP binding"/>
    <property type="evidence" value="ECO:0007669"/>
    <property type="project" value="UniProtKB-KW"/>
</dbReference>
<evidence type="ECO:0000256" key="5">
    <source>
        <dbReference type="ARBA" id="ARBA00022605"/>
    </source>
</evidence>
<dbReference type="SUPFAM" id="SSF101386">
    <property type="entry name" value="all-alpha NTP pyrophosphatases"/>
    <property type="match status" value="1"/>
</dbReference>
<comment type="subcellular location">
    <subcellularLocation>
        <location evidence="2 10">Cytoplasm</location>
    </subcellularLocation>
</comment>
<name>A0A938X8J5_9FIRM</name>
<keyword evidence="7 10" id="KW-0378">Hydrolase</keyword>
<evidence type="ECO:0000256" key="10">
    <source>
        <dbReference type="HAMAP-Rule" id="MF_01020"/>
    </source>
</evidence>
<evidence type="ECO:0000256" key="4">
    <source>
        <dbReference type="ARBA" id="ARBA00022490"/>
    </source>
</evidence>
<dbReference type="RefSeq" id="WP_204446839.1">
    <property type="nucleotide sequence ID" value="NZ_JACJKY010000012.1"/>
</dbReference>
<evidence type="ECO:0000256" key="3">
    <source>
        <dbReference type="ARBA" id="ARBA00005204"/>
    </source>
</evidence>
<evidence type="ECO:0000256" key="7">
    <source>
        <dbReference type="ARBA" id="ARBA00022801"/>
    </source>
</evidence>
<evidence type="ECO:0000256" key="9">
    <source>
        <dbReference type="ARBA" id="ARBA00023102"/>
    </source>
</evidence>
<dbReference type="CDD" id="cd11534">
    <property type="entry name" value="NTP-PPase_HisIE_like"/>
    <property type="match status" value="1"/>
</dbReference>
<evidence type="ECO:0000256" key="8">
    <source>
        <dbReference type="ARBA" id="ARBA00022840"/>
    </source>
</evidence>
<evidence type="ECO:0000313" key="12">
    <source>
        <dbReference type="Proteomes" id="UP000774750"/>
    </source>
</evidence>
<reference evidence="11" key="2">
    <citation type="journal article" date="2021" name="Sci. Rep.">
        <title>The distribution of antibiotic resistance genes in chicken gut microbiota commensals.</title>
        <authorList>
            <person name="Juricova H."/>
            <person name="Matiasovicova J."/>
            <person name="Kubasova T."/>
            <person name="Cejkova D."/>
            <person name="Rychlik I."/>
        </authorList>
    </citation>
    <scope>NUCLEOTIDE SEQUENCE</scope>
    <source>
        <strain evidence="11">An559</strain>
    </source>
</reference>
<keyword evidence="9 10" id="KW-0368">Histidine biosynthesis</keyword>
<dbReference type="HAMAP" id="MF_01020">
    <property type="entry name" value="HisE"/>
    <property type="match status" value="1"/>
</dbReference>
<organism evidence="11 12">
    <name type="scientific">Merdimmobilis hominis</name>
    <dbReference type="NCBI Taxonomy" id="2897707"/>
    <lineage>
        <taxon>Bacteria</taxon>
        <taxon>Bacillati</taxon>
        <taxon>Bacillota</taxon>
        <taxon>Clostridia</taxon>
        <taxon>Eubacteriales</taxon>
        <taxon>Oscillospiraceae</taxon>
        <taxon>Merdimmobilis</taxon>
    </lineage>
</organism>
<dbReference type="NCBIfam" id="TIGR03188">
    <property type="entry name" value="histidine_hisI"/>
    <property type="match status" value="1"/>
</dbReference>
<proteinExistence type="inferred from homology"/>
<evidence type="ECO:0000256" key="1">
    <source>
        <dbReference type="ARBA" id="ARBA00001460"/>
    </source>
</evidence>
<keyword evidence="8 10" id="KW-0067">ATP-binding</keyword>
<dbReference type="GO" id="GO:0005737">
    <property type="term" value="C:cytoplasm"/>
    <property type="evidence" value="ECO:0007669"/>
    <property type="project" value="UniProtKB-SubCell"/>
</dbReference>
<reference evidence="11" key="1">
    <citation type="submission" date="2020-08" db="EMBL/GenBank/DDBJ databases">
        <authorList>
            <person name="Cejkova D."/>
            <person name="Kubasova T."/>
            <person name="Jahodarova E."/>
            <person name="Rychlik I."/>
        </authorList>
    </citation>
    <scope>NUCLEOTIDE SEQUENCE</scope>
    <source>
        <strain evidence="11">An559</strain>
    </source>
</reference>
<keyword evidence="4 10" id="KW-0963">Cytoplasm</keyword>
<dbReference type="InterPro" id="IPR008179">
    <property type="entry name" value="HisE"/>
</dbReference>
<comment type="caution">
    <text evidence="11">The sequence shown here is derived from an EMBL/GenBank/DDBJ whole genome shotgun (WGS) entry which is preliminary data.</text>
</comment>
<keyword evidence="12" id="KW-1185">Reference proteome</keyword>
<dbReference type="PANTHER" id="PTHR42945">
    <property type="entry name" value="HISTIDINE BIOSYNTHESIS BIFUNCTIONAL PROTEIN"/>
    <property type="match status" value="1"/>
</dbReference>
<sequence>MEEKLKALLALDETIRHRREHPQEGSYTCYLFDKGIDKILKKCGEENAEMIIAAKNNDPDEIANEVSDLLFHILVMMQERGVSLEAVLDILASRSMKTGNLKTFHQVDHNS</sequence>
<dbReference type="Proteomes" id="UP000774750">
    <property type="component" value="Unassembled WGS sequence"/>
</dbReference>
<protein>
    <recommendedName>
        <fullName evidence="10">Phosphoribosyl-ATP pyrophosphatase</fullName>
        <shortName evidence="10">PRA-PH</shortName>
        <ecNumber evidence="10">3.6.1.31</ecNumber>
    </recommendedName>
</protein>
<dbReference type="EMBL" id="JACJKY010000012">
    <property type="protein sequence ID" value="MBM6921186.1"/>
    <property type="molecule type" value="Genomic_DNA"/>
</dbReference>
<dbReference type="PANTHER" id="PTHR42945:SF9">
    <property type="entry name" value="HISTIDINE BIOSYNTHESIS BIFUNCTIONAL PROTEIN HISIE"/>
    <property type="match status" value="1"/>
</dbReference>
<comment type="pathway">
    <text evidence="3 10">Amino-acid biosynthesis; L-histidine biosynthesis; L-histidine from 5-phospho-alpha-D-ribose 1-diphosphate: step 2/9.</text>
</comment>
<dbReference type="EC" id="3.6.1.31" evidence="10"/>
<dbReference type="GO" id="GO:0004636">
    <property type="term" value="F:phosphoribosyl-ATP diphosphatase activity"/>
    <property type="evidence" value="ECO:0007669"/>
    <property type="project" value="UniProtKB-UniRule"/>
</dbReference>
<evidence type="ECO:0000313" key="11">
    <source>
        <dbReference type="EMBL" id="MBM6921186.1"/>
    </source>
</evidence>
<keyword evidence="6 10" id="KW-0547">Nucleotide-binding</keyword>
<gene>
    <name evidence="10 11" type="primary">hisE</name>
    <name evidence="11" type="ORF">H6A12_08475</name>
</gene>
<dbReference type="GO" id="GO:0000105">
    <property type="term" value="P:L-histidine biosynthetic process"/>
    <property type="evidence" value="ECO:0007669"/>
    <property type="project" value="UniProtKB-UniRule"/>
</dbReference>